<dbReference type="OrthoDB" id="24808at2157"/>
<dbReference type="KEGG" id="vmo:VMUT_0603"/>
<name>F0QV82_VULM7</name>
<accession>F0QV82</accession>
<dbReference type="eggNOG" id="arCOG10484">
    <property type="taxonomic scope" value="Archaea"/>
</dbReference>
<dbReference type="HOGENOM" id="CLU_3057346_0_0_2"/>
<reference evidence="1 2" key="1">
    <citation type="journal article" date="2011" name="J. Bacteriol.">
        <title>Complete genome sequence of 'Vulcanisaeta moutnovskia' strain 768-28, a novel member of the hyperthermophilic crenarchaeal genus vulcanisaeta.</title>
        <authorList>
            <person name="Gumerov V.M."/>
            <person name="Mardanov A.V."/>
            <person name="Beletsky A.V."/>
            <person name="Prokofeva M.I."/>
            <person name="Bonch-Osmolovskaya E.A."/>
            <person name="Ravin N.V."/>
            <person name="Skryabin K.G."/>
        </authorList>
    </citation>
    <scope>NUCLEOTIDE SEQUENCE [LARGE SCALE GENOMIC DNA]</scope>
    <source>
        <strain evidence="1 2">768-28</strain>
    </source>
</reference>
<sequence length="53" mass="6346">MKKVSNKGVICFFCLRRVKEYYIVDYEVKELGIVFKVYACPECYAKITSRREK</sequence>
<proteinExistence type="predicted"/>
<dbReference type="EMBL" id="CP002529">
    <property type="protein sequence ID" value="ADY00814.1"/>
    <property type="molecule type" value="Genomic_DNA"/>
</dbReference>
<dbReference type="AlphaFoldDB" id="F0QV82"/>
<organism evidence="1 2">
    <name type="scientific">Vulcanisaeta moutnovskia (strain 768-28)</name>
    <dbReference type="NCBI Taxonomy" id="985053"/>
    <lineage>
        <taxon>Archaea</taxon>
        <taxon>Thermoproteota</taxon>
        <taxon>Thermoprotei</taxon>
        <taxon>Thermoproteales</taxon>
        <taxon>Thermoproteaceae</taxon>
        <taxon>Vulcanisaeta</taxon>
    </lineage>
</organism>
<evidence type="ECO:0000313" key="1">
    <source>
        <dbReference type="EMBL" id="ADY00814.1"/>
    </source>
</evidence>
<dbReference type="STRING" id="985053.VMUT_0603"/>
<dbReference type="RefSeq" id="WP_013603977.1">
    <property type="nucleotide sequence ID" value="NC_015151.1"/>
</dbReference>
<keyword evidence="2" id="KW-1185">Reference proteome</keyword>
<protein>
    <submittedName>
        <fullName evidence="1">Uncharacterized protein</fullName>
    </submittedName>
</protein>
<dbReference type="GeneID" id="59388498"/>
<dbReference type="Proteomes" id="UP000007485">
    <property type="component" value="Chromosome"/>
</dbReference>
<gene>
    <name evidence="1" type="ordered locus">VMUT_0603</name>
</gene>
<evidence type="ECO:0000313" key="2">
    <source>
        <dbReference type="Proteomes" id="UP000007485"/>
    </source>
</evidence>